<dbReference type="EMBL" id="RZTZ01000002">
    <property type="protein sequence ID" value="RVT64908.1"/>
    <property type="molecule type" value="Genomic_DNA"/>
</dbReference>
<feature type="repeat" description="ANK" evidence="10">
    <location>
        <begin position="351"/>
        <end position="384"/>
    </location>
</feature>
<accession>A0A437KD85</accession>
<evidence type="ECO:0000256" key="4">
    <source>
        <dbReference type="ARBA" id="ARBA00022723"/>
    </source>
</evidence>
<keyword evidence="1" id="KW-1003">Cell membrane</keyword>
<evidence type="ECO:0000313" key="14">
    <source>
        <dbReference type="EMBL" id="RVT64908.1"/>
    </source>
</evidence>
<dbReference type="SMART" id="SM00248">
    <property type="entry name" value="ANK"/>
    <property type="match status" value="2"/>
</dbReference>
<dbReference type="PANTHER" id="PTHR43221:SF2">
    <property type="entry name" value="PROTEASE HTPX HOMOLOG"/>
    <property type="match status" value="1"/>
</dbReference>
<evidence type="ECO:0000256" key="3">
    <source>
        <dbReference type="ARBA" id="ARBA00022692"/>
    </source>
</evidence>
<keyword evidence="5 11" id="KW-0378">Hydrolase</keyword>
<dbReference type="Proteomes" id="UP000288024">
    <property type="component" value="Unassembled WGS sequence"/>
</dbReference>
<keyword evidence="3 12" id="KW-0812">Transmembrane</keyword>
<evidence type="ECO:0000256" key="6">
    <source>
        <dbReference type="ARBA" id="ARBA00022833"/>
    </source>
</evidence>
<dbReference type="Pfam" id="PF12796">
    <property type="entry name" value="Ank_2"/>
    <property type="match status" value="1"/>
</dbReference>
<evidence type="ECO:0000256" key="1">
    <source>
        <dbReference type="ARBA" id="ARBA00022475"/>
    </source>
</evidence>
<evidence type="ECO:0000256" key="5">
    <source>
        <dbReference type="ARBA" id="ARBA00022801"/>
    </source>
</evidence>
<evidence type="ECO:0000256" key="10">
    <source>
        <dbReference type="PROSITE-ProRule" id="PRU00023"/>
    </source>
</evidence>
<dbReference type="InterPro" id="IPR050083">
    <property type="entry name" value="HtpX_protease"/>
</dbReference>
<evidence type="ECO:0000313" key="15">
    <source>
        <dbReference type="Proteomes" id="UP000288024"/>
    </source>
</evidence>
<dbReference type="CDD" id="cd07325">
    <property type="entry name" value="M48_Ste24p_like"/>
    <property type="match status" value="1"/>
</dbReference>
<keyword evidence="9 12" id="KW-0472">Membrane</keyword>
<dbReference type="Gene3D" id="3.30.2010.10">
    <property type="entry name" value="Metalloproteases ('zincins'), catalytic domain"/>
    <property type="match status" value="1"/>
</dbReference>
<protein>
    <recommendedName>
        <fullName evidence="13">Peptidase M48 domain-containing protein</fullName>
    </recommendedName>
</protein>
<evidence type="ECO:0000256" key="11">
    <source>
        <dbReference type="RuleBase" id="RU003983"/>
    </source>
</evidence>
<dbReference type="AlphaFoldDB" id="A0A437KD85"/>
<feature type="domain" description="Peptidase M48" evidence="13">
    <location>
        <begin position="161"/>
        <end position="245"/>
    </location>
</feature>
<dbReference type="Pfam" id="PF01435">
    <property type="entry name" value="Peptidase_M48"/>
    <property type="match status" value="2"/>
</dbReference>
<comment type="caution">
    <text evidence="14">The sequence shown here is derived from an EMBL/GenBank/DDBJ whole genome shotgun (WGS) entry which is preliminary data.</text>
</comment>
<feature type="transmembrane region" description="Helical" evidence="12">
    <location>
        <begin position="16"/>
        <end position="34"/>
    </location>
</feature>
<sequence length="411" mass="46089">MDNIRKEQLVHPRENIYFVLVLLVSVGTLILLLFSVIGIILFAVFTAIMLFLHALSMGGIRRNGVKLSEKQFPELYAQAIGIAKDLGLSKLPDIYILESEGMLNAFATKYVRRNMVVLYSSIFEMVDKEAEKEVMFILAHEFTHLKRKHVHFGFFLLPALYIPFLGNAYMRACEYTCDRTAAYYVQSFDAAKNALTMLGIGTTLYRKVNKEAYMEQLEKESGFFVWFNEKLSTHPHLPKRIYAIESFYNAEGVQPLKESKKGLWIGIGLFAAACLVSIGLIIAVIAGITAFIEKSNIIPYLESELPAGYGDADDLYYGGYTELHEAAYNNDIETVSTLLESGADPNSQDDEGYTPLMSAIDGGSNPELLKLLLFNGADVTLQDAYGYTAFDYAESYGDEETISLLESYLYQ</sequence>
<dbReference type="InterPro" id="IPR002110">
    <property type="entry name" value="Ankyrin_rpt"/>
</dbReference>
<keyword evidence="8 11" id="KW-0482">Metalloprotease</keyword>
<organism evidence="14 15">
    <name type="scientific">Niallia taxi</name>
    <dbReference type="NCBI Taxonomy" id="2499688"/>
    <lineage>
        <taxon>Bacteria</taxon>
        <taxon>Bacillati</taxon>
        <taxon>Bacillota</taxon>
        <taxon>Bacilli</taxon>
        <taxon>Bacillales</taxon>
        <taxon>Bacillaceae</taxon>
        <taxon>Niallia</taxon>
    </lineage>
</organism>
<evidence type="ECO:0000256" key="9">
    <source>
        <dbReference type="ARBA" id="ARBA00023136"/>
    </source>
</evidence>
<dbReference type="InterPro" id="IPR001915">
    <property type="entry name" value="Peptidase_M48"/>
</dbReference>
<keyword evidence="2 11" id="KW-0645">Protease</keyword>
<dbReference type="GO" id="GO:0004222">
    <property type="term" value="F:metalloendopeptidase activity"/>
    <property type="evidence" value="ECO:0007669"/>
    <property type="project" value="InterPro"/>
</dbReference>
<dbReference type="PROSITE" id="PS50297">
    <property type="entry name" value="ANK_REP_REGION"/>
    <property type="match status" value="2"/>
</dbReference>
<dbReference type="InterPro" id="IPR036770">
    <property type="entry name" value="Ankyrin_rpt-contain_sf"/>
</dbReference>
<proteinExistence type="inferred from homology"/>
<comment type="cofactor">
    <cofactor evidence="11">
        <name>Zn(2+)</name>
        <dbReference type="ChEBI" id="CHEBI:29105"/>
    </cofactor>
    <text evidence="11">Binds 1 zinc ion per subunit.</text>
</comment>
<comment type="similarity">
    <text evidence="11">Belongs to the peptidase M48 family.</text>
</comment>
<dbReference type="PROSITE" id="PS50088">
    <property type="entry name" value="ANK_REPEAT"/>
    <property type="match status" value="2"/>
</dbReference>
<keyword evidence="4" id="KW-0479">Metal-binding</keyword>
<dbReference type="GO" id="GO:0006508">
    <property type="term" value="P:proteolysis"/>
    <property type="evidence" value="ECO:0007669"/>
    <property type="project" value="UniProtKB-KW"/>
</dbReference>
<dbReference type="RefSeq" id="WP_127736908.1">
    <property type="nucleotide sequence ID" value="NZ_JAMAVA010000003.1"/>
</dbReference>
<evidence type="ECO:0000256" key="2">
    <source>
        <dbReference type="ARBA" id="ARBA00022670"/>
    </source>
</evidence>
<evidence type="ECO:0000259" key="13">
    <source>
        <dbReference type="Pfam" id="PF01435"/>
    </source>
</evidence>
<name>A0A437KD85_9BACI</name>
<evidence type="ECO:0000256" key="12">
    <source>
        <dbReference type="SAM" id="Phobius"/>
    </source>
</evidence>
<dbReference type="SUPFAM" id="SSF48403">
    <property type="entry name" value="Ankyrin repeat"/>
    <property type="match status" value="1"/>
</dbReference>
<feature type="domain" description="Peptidase M48" evidence="13">
    <location>
        <begin position="70"/>
        <end position="154"/>
    </location>
</feature>
<evidence type="ECO:0000256" key="8">
    <source>
        <dbReference type="ARBA" id="ARBA00023049"/>
    </source>
</evidence>
<reference evidence="14 15" key="1">
    <citation type="submission" date="2019-01" db="EMBL/GenBank/DDBJ databases">
        <title>Bacillus sp. M5HDSG1-1, whole genome shotgun sequence.</title>
        <authorList>
            <person name="Tuo L."/>
        </authorList>
    </citation>
    <scope>NUCLEOTIDE SEQUENCE [LARGE SCALE GENOMIC DNA]</scope>
    <source>
        <strain evidence="14 15">M5HDSG1-1</strain>
    </source>
</reference>
<feature type="repeat" description="ANK" evidence="10">
    <location>
        <begin position="318"/>
        <end position="350"/>
    </location>
</feature>
<gene>
    <name evidence="14" type="ORF">EM808_05155</name>
</gene>
<dbReference type="GO" id="GO:0046872">
    <property type="term" value="F:metal ion binding"/>
    <property type="evidence" value="ECO:0007669"/>
    <property type="project" value="UniProtKB-KW"/>
</dbReference>
<feature type="transmembrane region" description="Helical" evidence="12">
    <location>
        <begin position="263"/>
        <end position="292"/>
    </location>
</feature>
<dbReference type="PANTHER" id="PTHR43221">
    <property type="entry name" value="PROTEASE HTPX"/>
    <property type="match status" value="1"/>
</dbReference>
<keyword evidence="6 11" id="KW-0862">Zinc</keyword>
<keyword evidence="10" id="KW-0040">ANK repeat</keyword>
<keyword evidence="7 12" id="KW-1133">Transmembrane helix</keyword>
<dbReference type="Gene3D" id="1.25.40.20">
    <property type="entry name" value="Ankyrin repeat-containing domain"/>
    <property type="match status" value="1"/>
</dbReference>
<keyword evidence="15" id="KW-1185">Reference proteome</keyword>
<evidence type="ECO:0000256" key="7">
    <source>
        <dbReference type="ARBA" id="ARBA00022989"/>
    </source>
</evidence>